<protein>
    <submittedName>
        <fullName evidence="4">Heat-shock protein Hsp20</fullName>
    </submittedName>
</protein>
<evidence type="ECO:0000259" key="3">
    <source>
        <dbReference type="PROSITE" id="PS01031"/>
    </source>
</evidence>
<feature type="domain" description="SHSP" evidence="3">
    <location>
        <begin position="44"/>
        <end position="157"/>
    </location>
</feature>
<evidence type="ECO:0000313" key="4">
    <source>
        <dbReference type="EMBL" id="PIS42151.1"/>
    </source>
</evidence>
<proteinExistence type="inferred from homology"/>
<evidence type="ECO:0000256" key="1">
    <source>
        <dbReference type="PROSITE-ProRule" id="PRU00285"/>
    </source>
</evidence>
<dbReference type="Pfam" id="PF00011">
    <property type="entry name" value="HSP20"/>
    <property type="match status" value="1"/>
</dbReference>
<sequence>MAKEKIITGDIAEEEFWSDQIKEKEEKNSLTVENTSGEESEWLDENYDGQLSVDVYQTERDVIIKSTIAGVKPEDIDISFNNDMITIRGVREQQEEINKEDYFYQECYWGGFSRSIILPVEVKSDKAEAVLENGILIITLPKAIRAKSTTIRVKEKK</sequence>
<dbReference type="CDD" id="cd06464">
    <property type="entry name" value="ACD_sHsps-like"/>
    <property type="match status" value="1"/>
</dbReference>
<dbReference type="InterPro" id="IPR031107">
    <property type="entry name" value="Small_HSP"/>
</dbReference>
<organism evidence="4 5">
    <name type="scientific">Candidatus Kerfeldbacteria bacterium CG08_land_8_20_14_0_20_40_16</name>
    <dbReference type="NCBI Taxonomy" id="2014244"/>
    <lineage>
        <taxon>Bacteria</taxon>
        <taxon>Candidatus Kerfeldiibacteriota</taxon>
    </lineage>
</organism>
<dbReference type="EMBL" id="PEXU01000056">
    <property type="protein sequence ID" value="PIS42151.1"/>
    <property type="molecule type" value="Genomic_DNA"/>
</dbReference>
<comment type="similarity">
    <text evidence="1 2">Belongs to the small heat shock protein (HSP20) family.</text>
</comment>
<evidence type="ECO:0000256" key="2">
    <source>
        <dbReference type="RuleBase" id="RU003616"/>
    </source>
</evidence>
<evidence type="ECO:0000313" key="5">
    <source>
        <dbReference type="Proteomes" id="UP000231542"/>
    </source>
</evidence>
<dbReference type="Gene3D" id="2.60.40.790">
    <property type="match status" value="1"/>
</dbReference>
<dbReference type="SUPFAM" id="SSF49764">
    <property type="entry name" value="HSP20-like chaperones"/>
    <property type="match status" value="1"/>
</dbReference>
<name>A0A2H0YUH9_9BACT</name>
<dbReference type="AlphaFoldDB" id="A0A2H0YUH9"/>
<gene>
    <name evidence="4" type="ORF">COT24_05025</name>
</gene>
<accession>A0A2H0YUH9</accession>
<dbReference type="PROSITE" id="PS01031">
    <property type="entry name" value="SHSP"/>
    <property type="match status" value="1"/>
</dbReference>
<comment type="caution">
    <text evidence="4">The sequence shown here is derived from an EMBL/GenBank/DDBJ whole genome shotgun (WGS) entry which is preliminary data.</text>
</comment>
<reference evidence="4 5" key="1">
    <citation type="submission" date="2017-09" db="EMBL/GenBank/DDBJ databases">
        <title>Depth-based differentiation of microbial function through sediment-hosted aquifers and enrichment of novel symbionts in the deep terrestrial subsurface.</title>
        <authorList>
            <person name="Probst A.J."/>
            <person name="Ladd B."/>
            <person name="Jarett J.K."/>
            <person name="Geller-Mcgrath D.E."/>
            <person name="Sieber C.M."/>
            <person name="Emerson J.B."/>
            <person name="Anantharaman K."/>
            <person name="Thomas B.C."/>
            <person name="Malmstrom R."/>
            <person name="Stieglmeier M."/>
            <person name="Klingl A."/>
            <person name="Woyke T."/>
            <person name="Ryan C.M."/>
            <person name="Banfield J.F."/>
        </authorList>
    </citation>
    <scope>NUCLEOTIDE SEQUENCE [LARGE SCALE GENOMIC DNA]</scope>
    <source>
        <strain evidence="4">CG08_land_8_20_14_0_20_40_16</strain>
    </source>
</reference>
<dbReference type="PANTHER" id="PTHR11527">
    <property type="entry name" value="HEAT-SHOCK PROTEIN 20 FAMILY MEMBER"/>
    <property type="match status" value="1"/>
</dbReference>
<dbReference type="InterPro" id="IPR008978">
    <property type="entry name" value="HSP20-like_chaperone"/>
</dbReference>
<dbReference type="InterPro" id="IPR002068">
    <property type="entry name" value="A-crystallin/Hsp20_dom"/>
</dbReference>
<dbReference type="Proteomes" id="UP000231542">
    <property type="component" value="Unassembled WGS sequence"/>
</dbReference>